<feature type="compositionally biased region" description="Basic and acidic residues" evidence="1">
    <location>
        <begin position="434"/>
        <end position="447"/>
    </location>
</feature>
<feature type="region of interest" description="Disordered" evidence="1">
    <location>
        <begin position="412"/>
        <end position="447"/>
    </location>
</feature>
<proteinExistence type="predicted"/>
<comment type="caution">
    <text evidence="2">The sequence shown here is derived from an EMBL/GenBank/DDBJ whole genome shotgun (WGS) entry which is preliminary data.</text>
</comment>
<dbReference type="RefSeq" id="WP_103680188.1">
    <property type="nucleotide sequence ID" value="NZ_LPWH01000064.1"/>
</dbReference>
<accession>A0A2S4JQJ4</accession>
<dbReference type="OrthoDB" id="304932at2"/>
<keyword evidence="3" id="KW-1185">Reference proteome</keyword>
<protein>
    <recommendedName>
        <fullName evidence="4">DUF115 domain-containing protein</fullName>
    </recommendedName>
</protein>
<evidence type="ECO:0000313" key="2">
    <source>
        <dbReference type="EMBL" id="POR01807.1"/>
    </source>
</evidence>
<dbReference type="EMBL" id="LPWH01000064">
    <property type="protein sequence ID" value="POR01807.1"/>
    <property type="molecule type" value="Genomic_DNA"/>
</dbReference>
<feature type="region of interest" description="Disordered" evidence="1">
    <location>
        <begin position="460"/>
        <end position="480"/>
    </location>
</feature>
<evidence type="ECO:0008006" key="4">
    <source>
        <dbReference type="Google" id="ProtNLM"/>
    </source>
</evidence>
<evidence type="ECO:0000256" key="1">
    <source>
        <dbReference type="SAM" id="MobiDB-lite"/>
    </source>
</evidence>
<dbReference type="AlphaFoldDB" id="A0A2S4JQJ4"/>
<organism evidence="2 3">
    <name type="scientific">Alkalispirochaeta sphaeroplastigenens</name>
    <dbReference type="NCBI Taxonomy" id="1187066"/>
    <lineage>
        <taxon>Bacteria</taxon>
        <taxon>Pseudomonadati</taxon>
        <taxon>Spirochaetota</taxon>
        <taxon>Spirochaetia</taxon>
        <taxon>Spirochaetales</taxon>
        <taxon>Spirochaetaceae</taxon>
        <taxon>Alkalispirochaeta</taxon>
    </lineage>
</organism>
<dbReference type="Proteomes" id="UP000237350">
    <property type="component" value="Unassembled WGS sequence"/>
</dbReference>
<name>A0A2S4JQJ4_9SPIO</name>
<gene>
    <name evidence="2" type="ORF">AU468_07580</name>
</gene>
<reference evidence="3" key="1">
    <citation type="submission" date="2015-12" db="EMBL/GenBank/DDBJ databases">
        <authorList>
            <person name="Lodha T.D."/>
            <person name="Chintalapati S."/>
            <person name="Chintalapati V.R."/>
            <person name="Sravanthi T."/>
        </authorList>
    </citation>
    <scope>NUCLEOTIDE SEQUENCE [LARGE SCALE GENOMIC DNA]</scope>
    <source>
        <strain evidence="3">JC133</strain>
    </source>
</reference>
<sequence>MHLEYRPARSGEETLLAEGILLHSSYDPQREARRFAQALSLDHPRGTALLLGDGTGVVSRELREYYPSLRVIGLRPSPGGVSLEGTEPEIPLTRLEGSLRNSLAPLEVTAIQVISWPGASRAIPRWVEQVERSVLAVLRSLQAELATTASFGRVWLTNALRRTLGEERRSTLHFQGEGLLLAAAGPSLEQLHRFPRPARGGSTAVIAASSASLGLGRFGLSPALTLHTDGGFWASRYTRSCRPAAEGRPEPVLALPLRASPCQSVRHSPANAPGSFLYRTGWVGEELAPDAASWPFLQDQPTVGASLLALAHHLAPRAHLVVAGLDLCSRDLQNHARPHWNDRYLALATGRLSPGETLRFQRLGPPGQISPLFWQDGTRGWQNETLALYREPVETVLGQHRRSGTVSFLSPSPVWSGEPALPPGTPLPRGVITTRDEPRPSPHRLREGARHCLLRWQEELRDPPRQSPGQQGPAKEQDRAARERLLSLLLHLAPVEAIHWYRGTSSWESVARASDEALKSLLKLAGTFSP</sequence>
<evidence type="ECO:0000313" key="3">
    <source>
        <dbReference type="Proteomes" id="UP000237350"/>
    </source>
</evidence>